<dbReference type="CDD" id="cd18799">
    <property type="entry name" value="SF2_C_EcoAI-like"/>
    <property type="match status" value="1"/>
</dbReference>
<sequence length="1102" mass="124670">MDQPGYDHSLNTLIHQPCFKNMLPPPLFGKFKLVQKAGNAAVHSERKVSAGDAAQVVKELHHILYWFYRSYASQPPQNQVFDAAKMPQTVAIDAQLVQQSVRQLKALEQQLQERDHKAAEALAVQERQNAELRAELARLQAQVASHKAQHQQLPDSHDWSEAETRKYLIDQLLREAGWQPDGANVAEYEVTGMPNPKGLGYVDYVLWGADGKPLAVVEAKRATVEPQLGRQQAKLYADCLQQMHGQRPLMYYTNGYQIWFWDDASYPPRMIQGYHNRDELQRMLDRRSLASPLAGMAVDSSIAGHGRPYQVQAIRSVSEQFEQHKQRKSLLVMATGTGKTRTVIALVDVLMRAGWVKNVLFLADRNALISQAKKEFSKLLPKASAEILSGGTRALKSRVSLATYPTMMNLLNAPADRRLCGIGHFDLVIVDEAHRSIYQKYRYLFDYFDALLVGLTATPKSEIDKNTYQIFDIENGVPTFAYEAHEAFADGVLVPPRGYSVPLKFVRQGVKYAELSAEEREEWESKEELADREEVLPSEVNQFLFNIDTVDKVLQALMAHGIKVAGGDRLGKTIVFAANNAHAELIVERFNHHYKAYKGHFARVITYKEKYADSLIDEFKGEREPTDPNIPLSIAVSVDMLDTGIDVPEVVNLVFFKVVQSRVKFLQMLGRGTRLCKDLFAPGEDKTDFRVFDYCQNFEFFEENPEGAADSLAKPLSQQIFAKRLQLATALAESEDEVEQGYRRYTLDLLHHRVAGMNLDNFMVRPRRQLVERYLQREAWNRLDALQFGELVDQLGALPSEAAPFSAAEAGNELALRFDHLALRLQLARLEEGVIPENLRLQVLELARQLEAKASVPDVKAQLHFIQQVQSDEWWQDVTIPMLDELRLRLRLLVQFIDREARKVVYTRFEDEQGEAVEKDVIGIIASGGALLQYRKKVEAFIKANEDQLTIQRIKRNRPVTTHDLTVLEDMLFAASGLPDRATYEKSIHPDKPLGVFIRELVGLDRGEAKAAFAEYLDEQRMNSAQIQFVNLLIDYFTQNGVMAPERLTQPPFASGLLGLFQPQQITDLAQRIRAINANAEAVNEVLDEAMPMAAEGKGGYA</sequence>
<dbReference type="InterPro" id="IPR013670">
    <property type="entry name" value="EcoEI_R_C_dom"/>
</dbReference>
<dbReference type="PROSITE" id="PS51192">
    <property type="entry name" value="HELICASE_ATP_BIND_1"/>
    <property type="match status" value="1"/>
</dbReference>
<dbReference type="Gene3D" id="3.90.1570.30">
    <property type="match status" value="1"/>
</dbReference>
<accession>A0A1I5XGE7</accession>
<evidence type="ECO:0000259" key="2">
    <source>
        <dbReference type="PROSITE" id="PS51192"/>
    </source>
</evidence>
<proteinExistence type="predicted"/>
<feature type="coiled-coil region" evidence="1">
    <location>
        <begin position="94"/>
        <end position="149"/>
    </location>
</feature>
<evidence type="ECO:0000256" key="1">
    <source>
        <dbReference type="SAM" id="Coils"/>
    </source>
</evidence>
<dbReference type="Proteomes" id="UP000243084">
    <property type="component" value="Unassembled WGS sequence"/>
</dbReference>
<feature type="domain" description="Helicase ATP-binding" evidence="2">
    <location>
        <begin position="320"/>
        <end position="477"/>
    </location>
</feature>
<evidence type="ECO:0000313" key="4">
    <source>
        <dbReference type="Proteomes" id="UP000243084"/>
    </source>
</evidence>
<dbReference type="SMART" id="SM00487">
    <property type="entry name" value="DEXDc"/>
    <property type="match status" value="1"/>
</dbReference>
<name>A0A1I5XGE7_9GAMM</name>
<gene>
    <name evidence="3" type="ORF">SAMN05216229_11650</name>
</gene>
<dbReference type="GO" id="GO:0006304">
    <property type="term" value="P:DNA modification"/>
    <property type="evidence" value="ECO:0007669"/>
    <property type="project" value="InterPro"/>
</dbReference>
<dbReference type="InterPro" id="IPR027417">
    <property type="entry name" value="P-loop_NTPase"/>
</dbReference>
<dbReference type="GO" id="GO:0003677">
    <property type="term" value="F:DNA binding"/>
    <property type="evidence" value="ECO:0007669"/>
    <property type="project" value="InterPro"/>
</dbReference>
<dbReference type="GO" id="GO:0016787">
    <property type="term" value="F:hydrolase activity"/>
    <property type="evidence" value="ECO:0007669"/>
    <property type="project" value="InterPro"/>
</dbReference>
<reference evidence="4" key="1">
    <citation type="submission" date="2016-10" db="EMBL/GenBank/DDBJ databases">
        <authorList>
            <person name="Varghese N."/>
            <person name="Submissions S."/>
        </authorList>
    </citation>
    <scope>NUCLEOTIDE SEQUENCE [LARGE SCALE GENOMIC DNA]</scope>
    <source>
        <strain evidence="4">JCM 18195</strain>
    </source>
</reference>
<dbReference type="Pfam" id="PF08463">
    <property type="entry name" value="EcoEI_R_C"/>
    <property type="match status" value="1"/>
</dbReference>
<dbReference type="GO" id="GO:0005524">
    <property type="term" value="F:ATP binding"/>
    <property type="evidence" value="ECO:0007669"/>
    <property type="project" value="InterPro"/>
</dbReference>
<dbReference type="RefSeq" id="WP_217648276.1">
    <property type="nucleotide sequence ID" value="NZ_FOXM01000016.1"/>
</dbReference>
<dbReference type="EMBL" id="FOXM01000016">
    <property type="protein sequence ID" value="SFQ31030.1"/>
    <property type="molecule type" value="Genomic_DNA"/>
</dbReference>
<dbReference type="InterPro" id="IPR006935">
    <property type="entry name" value="Helicase/UvrB_N"/>
</dbReference>
<dbReference type="PANTHER" id="PTHR47396">
    <property type="entry name" value="TYPE I RESTRICTION ENZYME ECOKI R PROTEIN"/>
    <property type="match status" value="1"/>
</dbReference>
<dbReference type="Gene3D" id="3.40.50.300">
    <property type="entry name" value="P-loop containing nucleotide triphosphate hydrolases"/>
    <property type="match status" value="2"/>
</dbReference>
<dbReference type="PANTHER" id="PTHR47396:SF1">
    <property type="entry name" value="ATP-DEPENDENT HELICASE IRC3-RELATED"/>
    <property type="match status" value="1"/>
</dbReference>
<dbReference type="CDD" id="cd18032">
    <property type="entry name" value="DEXHc_RE_I_III_res"/>
    <property type="match status" value="1"/>
</dbReference>
<dbReference type="GO" id="GO:0005829">
    <property type="term" value="C:cytosol"/>
    <property type="evidence" value="ECO:0007669"/>
    <property type="project" value="TreeGrafter"/>
</dbReference>
<keyword evidence="4" id="KW-1185">Reference proteome</keyword>
<evidence type="ECO:0000313" key="3">
    <source>
        <dbReference type="EMBL" id="SFQ31030.1"/>
    </source>
</evidence>
<organism evidence="3 4">
    <name type="scientific">Geopseudomonas sagittaria</name>
    <dbReference type="NCBI Taxonomy" id="1135990"/>
    <lineage>
        <taxon>Bacteria</taxon>
        <taxon>Pseudomonadati</taxon>
        <taxon>Pseudomonadota</taxon>
        <taxon>Gammaproteobacteria</taxon>
        <taxon>Pseudomonadales</taxon>
        <taxon>Pseudomonadaceae</taxon>
        <taxon>Geopseudomonas</taxon>
    </lineage>
</organism>
<protein>
    <submittedName>
        <fullName evidence="3">Type I restriction enzyme, R subunit</fullName>
    </submittedName>
</protein>
<dbReference type="InterPro" id="IPR014001">
    <property type="entry name" value="Helicase_ATP-bd"/>
</dbReference>
<keyword evidence="1" id="KW-0175">Coiled coil</keyword>
<dbReference type="InterPro" id="IPR050742">
    <property type="entry name" value="Helicase_Restrict-Modif_Enz"/>
</dbReference>
<dbReference type="Pfam" id="PF04851">
    <property type="entry name" value="ResIII"/>
    <property type="match status" value="1"/>
</dbReference>
<dbReference type="SUPFAM" id="SSF52540">
    <property type="entry name" value="P-loop containing nucleoside triphosphate hydrolases"/>
    <property type="match status" value="2"/>
</dbReference>
<dbReference type="AlphaFoldDB" id="A0A1I5XGE7"/>